<dbReference type="GO" id="GO:0005886">
    <property type="term" value="C:plasma membrane"/>
    <property type="evidence" value="ECO:0007669"/>
    <property type="project" value="UniProtKB-SubCell"/>
</dbReference>
<dbReference type="RefSeq" id="WP_111593283.1">
    <property type="nucleotide sequence ID" value="NZ_QLMA01000005.1"/>
</dbReference>
<evidence type="ECO:0000256" key="7">
    <source>
        <dbReference type="PIRSR" id="PIRSR016502-1"/>
    </source>
</evidence>
<evidence type="ECO:0000256" key="2">
    <source>
        <dbReference type="ARBA" id="ARBA00005914"/>
    </source>
</evidence>
<name>A0A327VWA2_9BACT</name>
<feature type="transmembrane region" description="Helical" evidence="8">
    <location>
        <begin position="191"/>
        <end position="208"/>
    </location>
</feature>
<dbReference type="Proteomes" id="UP000249819">
    <property type="component" value="Unassembled WGS sequence"/>
</dbReference>
<proteinExistence type="inferred from homology"/>
<dbReference type="OrthoDB" id="279428at2"/>
<dbReference type="InterPro" id="IPR029020">
    <property type="entry name" value="Ammonium/urea_transptr"/>
</dbReference>
<reference evidence="9 10" key="1">
    <citation type="submission" date="2018-06" db="EMBL/GenBank/DDBJ databases">
        <title>Genomic Encyclopedia of Archaeal and Bacterial Type Strains, Phase II (KMG-II): from individual species to whole genera.</title>
        <authorList>
            <person name="Goeker M."/>
        </authorList>
    </citation>
    <scope>NUCLEOTIDE SEQUENCE [LARGE SCALE GENOMIC DNA]</scope>
    <source>
        <strain evidence="9 10">DSM 29821</strain>
    </source>
</reference>
<feature type="transmembrane region" description="Helical" evidence="8">
    <location>
        <begin position="39"/>
        <end position="57"/>
    </location>
</feature>
<feature type="site" description="Important for channel permeability" evidence="7">
    <location>
        <position position="264"/>
    </location>
</feature>
<keyword evidence="4 8" id="KW-0812">Transmembrane</keyword>
<feature type="transmembrane region" description="Helical" evidence="8">
    <location>
        <begin position="166"/>
        <end position="184"/>
    </location>
</feature>
<comment type="caution">
    <text evidence="9">The sequence shown here is derived from an EMBL/GenBank/DDBJ whole genome shotgun (WGS) entry which is preliminary data.</text>
</comment>
<feature type="transmembrane region" description="Helical" evidence="8">
    <location>
        <begin position="93"/>
        <end position="112"/>
    </location>
</feature>
<organism evidence="9 10">
    <name type="scientific">Chitinophaga dinghuensis</name>
    <dbReference type="NCBI Taxonomy" id="1539050"/>
    <lineage>
        <taxon>Bacteria</taxon>
        <taxon>Pseudomonadati</taxon>
        <taxon>Bacteroidota</taxon>
        <taxon>Chitinophagia</taxon>
        <taxon>Chitinophagales</taxon>
        <taxon>Chitinophagaceae</taxon>
        <taxon>Chitinophaga</taxon>
    </lineage>
</organism>
<keyword evidence="3" id="KW-1003">Cell membrane</keyword>
<evidence type="ECO:0000256" key="4">
    <source>
        <dbReference type="ARBA" id="ARBA00022692"/>
    </source>
</evidence>
<dbReference type="AlphaFoldDB" id="A0A327VWA2"/>
<comment type="similarity">
    <text evidence="2">Belongs to the urea transporter family.</text>
</comment>
<feature type="transmembrane region" description="Helical" evidence="8">
    <location>
        <begin position="262"/>
        <end position="281"/>
    </location>
</feature>
<evidence type="ECO:0000313" key="10">
    <source>
        <dbReference type="Proteomes" id="UP000249819"/>
    </source>
</evidence>
<evidence type="ECO:0000256" key="3">
    <source>
        <dbReference type="ARBA" id="ARBA00022475"/>
    </source>
</evidence>
<feature type="transmembrane region" description="Helical" evidence="8">
    <location>
        <begin position="239"/>
        <end position="256"/>
    </location>
</feature>
<dbReference type="GO" id="GO:0015204">
    <property type="term" value="F:urea transmembrane transporter activity"/>
    <property type="evidence" value="ECO:0007669"/>
    <property type="project" value="InterPro"/>
</dbReference>
<evidence type="ECO:0000313" key="9">
    <source>
        <dbReference type="EMBL" id="RAJ80281.1"/>
    </source>
</evidence>
<keyword evidence="6 8" id="KW-0472">Membrane</keyword>
<evidence type="ECO:0000256" key="5">
    <source>
        <dbReference type="ARBA" id="ARBA00022989"/>
    </source>
</evidence>
<feature type="transmembrane region" description="Helical" evidence="8">
    <location>
        <begin position="69"/>
        <end position="87"/>
    </location>
</feature>
<feature type="transmembrane region" description="Helical" evidence="8">
    <location>
        <begin position="12"/>
        <end position="33"/>
    </location>
</feature>
<dbReference type="PANTHER" id="PTHR10464">
    <property type="entry name" value="UREA TRANSPORTER"/>
    <property type="match status" value="1"/>
</dbReference>
<dbReference type="Gene3D" id="1.10.3430.10">
    <property type="entry name" value="Ammonium transporter AmtB like domains"/>
    <property type="match status" value="1"/>
</dbReference>
<dbReference type="InterPro" id="IPR004937">
    <property type="entry name" value="Urea_transporter"/>
</dbReference>
<dbReference type="Pfam" id="PF03253">
    <property type="entry name" value="UT"/>
    <property type="match status" value="1"/>
</dbReference>
<keyword evidence="10" id="KW-1185">Reference proteome</keyword>
<evidence type="ECO:0000256" key="1">
    <source>
        <dbReference type="ARBA" id="ARBA00004651"/>
    </source>
</evidence>
<feature type="transmembrane region" description="Helical" evidence="8">
    <location>
        <begin position="119"/>
        <end position="138"/>
    </location>
</feature>
<protein>
    <submittedName>
        <fullName evidence="9">Urea transporter</fullName>
    </submittedName>
</protein>
<sequence>MQEQKLLPVARIFRGVGQIMLQANAWTGVLFLVGIFYDSYVMGIGALLAVCIGTLTAKLLHYPEEEINQGLYGFSATLVGVALTFYFEPVPVIWVALIVGSALAAIIQHAMIRRKLPGFTFPFIIITWILLYVFKHLYVVGPSPEVSSVAQAYDDFTVSTHGFGEVIFQGSVLAGIIFFLGVFVGSPIAALYGAAASVLGAYISTQFREPAQEIHMGLFSFNAVLCAIAFAGPKRSDGIWVLISVFLAVFIDFGMLEFNLAVLTFPFVLASWITLGLKAGVTKISKKNE</sequence>
<evidence type="ECO:0000256" key="8">
    <source>
        <dbReference type="SAM" id="Phobius"/>
    </source>
</evidence>
<gene>
    <name evidence="9" type="ORF">CLV59_105390</name>
</gene>
<dbReference type="PANTHER" id="PTHR10464:SF4">
    <property type="entry name" value="UREA TRANSPORTER"/>
    <property type="match status" value="1"/>
</dbReference>
<keyword evidence="5 8" id="KW-1133">Transmembrane helix</keyword>
<comment type="subcellular location">
    <subcellularLocation>
        <location evidence="1">Cell membrane</location>
        <topology evidence="1">Multi-pass membrane protein</topology>
    </subcellularLocation>
</comment>
<accession>A0A327VWA2</accession>
<dbReference type="PIRSF" id="PIRSF016502">
    <property type="entry name" value="Urea_transporter"/>
    <property type="match status" value="1"/>
</dbReference>
<feature type="transmembrane region" description="Helical" evidence="8">
    <location>
        <begin position="214"/>
        <end position="232"/>
    </location>
</feature>
<evidence type="ECO:0000256" key="6">
    <source>
        <dbReference type="ARBA" id="ARBA00023136"/>
    </source>
</evidence>
<dbReference type="EMBL" id="QLMA01000005">
    <property type="protein sequence ID" value="RAJ80281.1"/>
    <property type="molecule type" value="Genomic_DNA"/>
</dbReference>